<dbReference type="EMBL" id="BMOB01000003">
    <property type="protein sequence ID" value="GGI82030.1"/>
    <property type="molecule type" value="Genomic_DNA"/>
</dbReference>
<dbReference type="Gene3D" id="3.40.50.2000">
    <property type="entry name" value="Glycogen Phosphorylase B"/>
    <property type="match status" value="2"/>
</dbReference>
<dbReference type="CDD" id="cd03801">
    <property type="entry name" value="GT4_PimA-like"/>
    <property type="match status" value="1"/>
</dbReference>
<reference evidence="2" key="2">
    <citation type="submission" date="2020-09" db="EMBL/GenBank/DDBJ databases">
        <authorList>
            <person name="Sun Q."/>
            <person name="Ohkuma M."/>
        </authorList>
    </citation>
    <scope>NUCLEOTIDE SEQUENCE</scope>
    <source>
        <strain evidence="2">JCM 13919</strain>
    </source>
</reference>
<gene>
    <name evidence="2" type="ORF">GCM10007966_08250</name>
</gene>
<dbReference type="OrthoDB" id="9802525at2"/>
<proteinExistence type="predicted"/>
<comment type="caution">
    <text evidence="2">The sequence shown here is derived from an EMBL/GenBank/DDBJ whole genome shotgun (WGS) entry which is preliminary data.</text>
</comment>
<evidence type="ECO:0000313" key="2">
    <source>
        <dbReference type="EMBL" id="GGI82030.1"/>
    </source>
</evidence>
<dbReference type="GO" id="GO:1901135">
    <property type="term" value="P:carbohydrate derivative metabolic process"/>
    <property type="evidence" value="ECO:0007669"/>
    <property type="project" value="UniProtKB-ARBA"/>
</dbReference>
<dbReference type="SUPFAM" id="SSF53756">
    <property type="entry name" value="UDP-Glycosyltransferase/glycogen phosphorylase"/>
    <property type="match status" value="1"/>
</dbReference>
<dbReference type="Proteomes" id="UP000630149">
    <property type="component" value="Unassembled WGS sequence"/>
</dbReference>
<dbReference type="Pfam" id="PF00534">
    <property type="entry name" value="Glycos_transf_1"/>
    <property type="match status" value="1"/>
</dbReference>
<dbReference type="InterPro" id="IPR001296">
    <property type="entry name" value="Glyco_trans_1"/>
</dbReference>
<keyword evidence="3" id="KW-1185">Reference proteome</keyword>
<dbReference type="AlphaFoldDB" id="A0A917NA98"/>
<dbReference type="PANTHER" id="PTHR12526">
    <property type="entry name" value="GLYCOSYLTRANSFERASE"/>
    <property type="match status" value="1"/>
</dbReference>
<evidence type="ECO:0000259" key="1">
    <source>
        <dbReference type="Pfam" id="PF00534"/>
    </source>
</evidence>
<evidence type="ECO:0000313" key="3">
    <source>
        <dbReference type="Proteomes" id="UP000630149"/>
    </source>
</evidence>
<accession>A0A917NA98</accession>
<dbReference type="PANTHER" id="PTHR12526:SF638">
    <property type="entry name" value="SPORE COAT PROTEIN SA"/>
    <property type="match status" value="1"/>
</dbReference>
<name>A0A917NA98_9GAMM</name>
<protein>
    <recommendedName>
        <fullName evidence="1">Glycosyl transferase family 1 domain-containing protein</fullName>
    </recommendedName>
</protein>
<reference evidence="2" key="1">
    <citation type="journal article" date="2014" name="Int. J. Syst. Evol. Microbiol.">
        <title>Complete genome sequence of Corynebacterium casei LMG S-19264T (=DSM 44701T), isolated from a smear-ripened cheese.</title>
        <authorList>
            <consortium name="US DOE Joint Genome Institute (JGI-PGF)"/>
            <person name="Walter F."/>
            <person name="Albersmeier A."/>
            <person name="Kalinowski J."/>
            <person name="Ruckert C."/>
        </authorList>
    </citation>
    <scope>NUCLEOTIDE SEQUENCE</scope>
    <source>
        <strain evidence="2">JCM 13919</strain>
    </source>
</reference>
<feature type="domain" description="Glycosyl transferase family 1" evidence="1">
    <location>
        <begin position="214"/>
        <end position="373"/>
    </location>
</feature>
<organism evidence="2 3">
    <name type="scientific">Legionella impletisoli</name>
    <dbReference type="NCBI Taxonomy" id="343510"/>
    <lineage>
        <taxon>Bacteria</taxon>
        <taxon>Pseudomonadati</taxon>
        <taxon>Pseudomonadota</taxon>
        <taxon>Gammaproteobacteria</taxon>
        <taxon>Legionellales</taxon>
        <taxon>Legionellaceae</taxon>
        <taxon>Legionella</taxon>
    </lineage>
</organism>
<dbReference type="GO" id="GO:0016757">
    <property type="term" value="F:glycosyltransferase activity"/>
    <property type="evidence" value="ECO:0007669"/>
    <property type="project" value="InterPro"/>
</dbReference>
<sequence>MNFIMTESENKNGGKKQFFSLFIDLEPTPYKTDAWNTFAASSELDLFVIYTERKNWSPDGGHNYLKWPTKKFKNLILNGRGFWGQIQAIIVVVRHIFSKKPDMVYIAGYNKPVTSIAIIYSIFRRQKFVICTDVFNVDLPRGKFSYLKLAFRSLLRKLVFTYSVGVLVCGARGIESAVLAGCPKEKIIDFPYSVDVERLKSDEPESIPVECFNDKKQNKKIIFFSGRMIQRKGLSTLLDALAQLKQNNTWVLWIEGDGPLINDYKLQASELDISEKIRFLGFCQYDLHSWLIREADIVVVPSLEDPWGIVVDEGIQLEKVVVVSDAVGSGRDRIIDGQNGYLFPAGNSSVLYDLLNKLTKGADPKDFGNQATKVKLKTVTPKDNLSKFLQLLKTDAMKV</sequence>